<protein>
    <submittedName>
        <fullName evidence="1">Uncharacterized protein</fullName>
    </submittedName>
</protein>
<name>A0A5B7CQ56_PORTR</name>
<evidence type="ECO:0000313" key="1">
    <source>
        <dbReference type="EMBL" id="MPC11609.1"/>
    </source>
</evidence>
<gene>
    <name evidence="1" type="ORF">E2C01_004279</name>
</gene>
<sequence length="103" mass="11013">MGVPGGASAAPSCVTARQERESGGNHIVFVLPTVIINRLPEISLQTTPISDGISRKQGDCGLREHLTIAGVATGQGQQKMIKKTPLCCQFPKKPRMYLSEPLV</sequence>
<dbReference type="EMBL" id="VSRR010000172">
    <property type="protein sequence ID" value="MPC11609.1"/>
    <property type="molecule type" value="Genomic_DNA"/>
</dbReference>
<dbReference type="AlphaFoldDB" id="A0A5B7CQ56"/>
<keyword evidence="2" id="KW-1185">Reference proteome</keyword>
<proteinExistence type="predicted"/>
<comment type="caution">
    <text evidence="1">The sequence shown here is derived from an EMBL/GenBank/DDBJ whole genome shotgun (WGS) entry which is preliminary data.</text>
</comment>
<evidence type="ECO:0000313" key="2">
    <source>
        <dbReference type="Proteomes" id="UP000324222"/>
    </source>
</evidence>
<accession>A0A5B7CQ56</accession>
<organism evidence="1 2">
    <name type="scientific">Portunus trituberculatus</name>
    <name type="common">Swimming crab</name>
    <name type="synonym">Neptunus trituberculatus</name>
    <dbReference type="NCBI Taxonomy" id="210409"/>
    <lineage>
        <taxon>Eukaryota</taxon>
        <taxon>Metazoa</taxon>
        <taxon>Ecdysozoa</taxon>
        <taxon>Arthropoda</taxon>
        <taxon>Crustacea</taxon>
        <taxon>Multicrustacea</taxon>
        <taxon>Malacostraca</taxon>
        <taxon>Eumalacostraca</taxon>
        <taxon>Eucarida</taxon>
        <taxon>Decapoda</taxon>
        <taxon>Pleocyemata</taxon>
        <taxon>Brachyura</taxon>
        <taxon>Eubrachyura</taxon>
        <taxon>Portunoidea</taxon>
        <taxon>Portunidae</taxon>
        <taxon>Portuninae</taxon>
        <taxon>Portunus</taxon>
    </lineage>
</organism>
<reference evidence="1 2" key="1">
    <citation type="submission" date="2019-05" db="EMBL/GenBank/DDBJ databases">
        <title>Another draft genome of Portunus trituberculatus and its Hox gene families provides insights of decapod evolution.</title>
        <authorList>
            <person name="Jeong J.-H."/>
            <person name="Song I."/>
            <person name="Kim S."/>
            <person name="Choi T."/>
            <person name="Kim D."/>
            <person name="Ryu S."/>
            <person name="Kim W."/>
        </authorList>
    </citation>
    <scope>NUCLEOTIDE SEQUENCE [LARGE SCALE GENOMIC DNA]</scope>
    <source>
        <tissue evidence="1">Muscle</tissue>
    </source>
</reference>
<dbReference type="Proteomes" id="UP000324222">
    <property type="component" value="Unassembled WGS sequence"/>
</dbReference>